<reference evidence="1" key="1">
    <citation type="submission" date="2021-06" db="EMBL/GenBank/DDBJ databases">
        <title>Complete genome sequence of Nocardioides sp. G188.</title>
        <authorList>
            <person name="Im W.-T."/>
        </authorList>
    </citation>
    <scope>NUCLEOTIDE SEQUENCE</scope>
    <source>
        <strain evidence="1">G188</strain>
    </source>
</reference>
<dbReference type="AlphaFoldDB" id="A0A975Y071"/>
<evidence type="ECO:0008006" key="3">
    <source>
        <dbReference type="Google" id="ProtNLM"/>
    </source>
</evidence>
<protein>
    <recommendedName>
        <fullName evidence="3">DUF559 domain-containing protein</fullName>
    </recommendedName>
</protein>
<dbReference type="KEGG" id="nps:KRR39_23000"/>
<sequence length="301" mass="34123">MTQISLLPAGPFTRADARDLGLSSFQIAELLRCRRIRRVLRNVYVACDVPDAVEVRAAAAALAVVPGAVFVDRTAAWLHGVDVLDYRELEVLPPVECVVLRDRSRIERPECRSGERDLAPTDVMRVRGLRVTTPLRTALDLGCSLSRPDALAALDMFARVHGLTRAELETSAERYRGRRGVVQLRSLLPLVDGLAESARESRTRLAILDDGLPAPRLQHWVEDHGVPVFRLDLAYPRHRVAVEYDGAEWHDQTDEQREGDRWRRRWLADHGWTVIVVRRGDFAAGRRARWLDELRAALRTR</sequence>
<name>A0A975Y071_9ACTN</name>
<evidence type="ECO:0000313" key="1">
    <source>
        <dbReference type="EMBL" id="QWZ08167.1"/>
    </source>
</evidence>
<keyword evidence="2" id="KW-1185">Reference proteome</keyword>
<evidence type="ECO:0000313" key="2">
    <source>
        <dbReference type="Proteomes" id="UP000683575"/>
    </source>
</evidence>
<proteinExistence type="predicted"/>
<dbReference type="Proteomes" id="UP000683575">
    <property type="component" value="Chromosome"/>
</dbReference>
<dbReference type="RefSeq" id="WP_216939676.1">
    <property type="nucleotide sequence ID" value="NZ_CP077062.1"/>
</dbReference>
<gene>
    <name evidence="1" type="ORF">KRR39_23000</name>
</gene>
<organism evidence="1 2">
    <name type="scientific">Nocardioides panacis</name>
    <dbReference type="NCBI Taxonomy" id="2849501"/>
    <lineage>
        <taxon>Bacteria</taxon>
        <taxon>Bacillati</taxon>
        <taxon>Actinomycetota</taxon>
        <taxon>Actinomycetes</taxon>
        <taxon>Propionibacteriales</taxon>
        <taxon>Nocardioidaceae</taxon>
        <taxon>Nocardioides</taxon>
    </lineage>
</organism>
<accession>A0A975Y071</accession>
<dbReference type="EMBL" id="CP077062">
    <property type="protein sequence ID" value="QWZ08167.1"/>
    <property type="molecule type" value="Genomic_DNA"/>
</dbReference>